<organism evidence="9 10">
    <name type="scientific">Perkinsus olseni</name>
    <name type="common">Perkinsus atlanticus</name>
    <dbReference type="NCBI Taxonomy" id="32597"/>
    <lineage>
        <taxon>Eukaryota</taxon>
        <taxon>Sar</taxon>
        <taxon>Alveolata</taxon>
        <taxon>Perkinsozoa</taxon>
        <taxon>Perkinsea</taxon>
        <taxon>Perkinsida</taxon>
        <taxon>Perkinsidae</taxon>
        <taxon>Perkinsus</taxon>
    </lineage>
</organism>
<dbReference type="EMBL" id="JABANM010036763">
    <property type="protein sequence ID" value="KAF4687556.1"/>
    <property type="molecule type" value="Genomic_DNA"/>
</dbReference>
<dbReference type="EC" id="3.2.1.-" evidence="6"/>
<proteinExistence type="inferred from homology"/>
<dbReference type="InterPro" id="IPR050749">
    <property type="entry name" value="Glycosyl_Hydrolase_47"/>
</dbReference>
<dbReference type="Gene3D" id="3.30.70.330">
    <property type="match status" value="1"/>
</dbReference>
<keyword evidence="5" id="KW-1015">Disulfide bond</keyword>
<comment type="caution">
    <text evidence="9">The sequence shown here is derived from an EMBL/GenBank/DDBJ whole genome shotgun (WGS) entry which is preliminary data.</text>
</comment>
<evidence type="ECO:0000256" key="6">
    <source>
        <dbReference type="RuleBase" id="RU361193"/>
    </source>
</evidence>
<evidence type="ECO:0000256" key="8">
    <source>
        <dbReference type="SAM" id="Phobius"/>
    </source>
</evidence>
<dbReference type="PANTHER" id="PTHR11742">
    <property type="entry name" value="MANNOSYL-OLIGOSACCHARIDE ALPHA-1,2-MANNOSIDASE-RELATED"/>
    <property type="match status" value="1"/>
</dbReference>
<evidence type="ECO:0000256" key="5">
    <source>
        <dbReference type="ARBA" id="ARBA00023157"/>
    </source>
</evidence>
<keyword evidence="4 6" id="KW-0378">Hydrolase</keyword>
<comment type="similarity">
    <text evidence="3 6">Belongs to the glycosyl hydrolase 47 family.</text>
</comment>
<dbReference type="SUPFAM" id="SSF48225">
    <property type="entry name" value="Seven-hairpin glycosidases"/>
    <property type="match status" value="1"/>
</dbReference>
<keyword evidence="8" id="KW-1133">Transmembrane helix</keyword>
<dbReference type="GO" id="GO:0005509">
    <property type="term" value="F:calcium ion binding"/>
    <property type="evidence" value="ECO:0007669"/>
    <property type="project" value="InterPro"/>
</dbReference>
<dbReference type="PRINTS" id="PR00747">
    <property type="entry name" value="GLYHDRLASE47"/>
</dbReference>
<reference evidence="9 10" key="1">
    <citation type="submission" date="2020-04" db="EMBL/GenBank/DDBJ databases">
        <title>Perkinsus olseni comparative genomics.</title>
        <authorList>
            <person name="Bogema D.R."/>
        </authorList>
    </citation>
    <scope>NUCLEOTIDE SEQUENCE [LARGE SCALE GENOMIC DNA]</scope>
    <source>
        <strain evidence="9">ATCC PRA-205</strain>
    </source>
</reference>
<dbReference type="InterPro" id="IPR036026">
    <property type="entry name" value="Seven-hairpin_glycosidases"/>
</dbReference>
<feature type="non-terminal residue" evidence="9">
    <location>
        <position position="625"/>
    </location>
</feature>
<evidence type="ECO:0000256" key="1">
    <source>
        <dbReference type="ARBA" id="ARBA00001913"/>
    </source>
</evidence>
<comment type="pathway">
    <text evidence="2">Protein modification; protein glycosylation.</text>
</comment>
<keyword evidence="8" id="KW-0812">Transmembrane</keyword>
<dbReference type="GO" id="GO:0005783">
    <property type="term" value="C:endoplasmic reticulum"/>
    <property type="evidence" value="ECO:0007669"/>
    <property type="project" value="TreeGrafter"/>
</dbReference>
<comment type="cofactor">
    <cofactor evidence="1">
        <name>Ca(2+)</name>
        <dbReference type="ChEBI" id="CHEBI:29108"/>
    </cofactor>
</comment>
<gene>
    <name evidence="9" type="primary">MAN1B1_3</name>
    <name evidence="9" type="ORF">FOZ62_007063</name>
</gene>
<dbReference type="InterPro" id="IPR001382">
    <property type="entry name" value="Glyco_hydro_47"/>
</dbReference>
<protein>
    <recommendedName>
        <fullName evidence="6">alpha-1,2-Mannosidase</fullName>
        <ecNumber evidence="6">3.2.1.-</ecNumber>
    </recommendedName>
</protein>
<dbReference type="GO" id="GO:0005975">
    <property type="term" value="P:carbohydrate metabolic process"/>
    <property type="evidence" value="ECO:0007669"/>
    <property type="project" value="InterPro"/>
</dbReference>
<keyword evidence="6" id="KW-0326">Glycosidase</keyword>
<dbReference type="GO" id="GO:0004571">
    <property type="term" value="F:mannosyl-oligosaccharide 1,2-alpha-mannosidase activity"/>
    <property type="evidence" value="ECO:0007669"/>
    <property type="project" value="InterPro"/>
</dbReference>
<dbReference type="GO" id="GO:0016020">
    <property type="term" value="C:membrane"/>
    <property type="evidence" value="ECO:0007669"/>
    <property type="project" value="InterPro"/>
</dbReference>
<accession>A0A7J6NVG8</accession>
<name>A0A7J6NVG8_PEROL</name>
<keyword evidence="8" id="KW-0472">Membrane</keyword>
<evidence type="ECO:0000256" key="3">
    <source>
        <dbReference type="ARBA" id="ARBA00007658"/>
    </source>
</evidence>
<feature type="transmembrane region" description="Helical" evidence="8">
    <location>
        <begin position="189"/>
        <end position="211"/>
    </location>
</feature>
<dbReference type="Gene3D" id="1.50.10.10">
    <property type="match status" value="1"/>
</dbReference>
<evidence type="ECO:0000256" key="4">
    <source>
        <dbReference type="ARBA" id="ARBA00022801"/>
    </source>
</evidence>
<dbReference type="Pfam" id="PF01532">
    <property type="entry name" value="Glyco_hydro_47"/>
    <property type="match status" value="1"/>
</dbReference>
<dbReference type="InterPro" id="IPR012677">
    <property type="entry name" value="Nucleotide-bd_a/b_plait_sf"/>
</dbReference>
<dbReference type="AlphaFoldDB" id="A0A7J6NVG8"/>
<evidence type="ECO:0000313" key="9">
    <source>
        <dbReference type="EMBL" id="KAF4687556.1"/>
    </source>
</evidence>
<sequence>VCSANWAKMQSVPAPVQGSLASRVGGLSTTGRRDSRILSGVSNRKASLTMATPRRHSRRGDNLRMATPPGLSSSTDKIASEVIIVGIPSRRYRAQMVELLSSRFGPVVSCLIDHNNQCKVTFQSSAVARSAKDAIIAGTLEVDGKVVQLAENTFDRGYGDDDSDLQFNVGPLDDYLTQRALKLLSRAEFLSLQMLLHLVAVVASAWVAAAFDPLAEPGALWDSGPVDVCLPLSPSVQHSKKFSIWASRATQRAYGDIVHLKRCPFLAYECLDFREWLLENSYRRQQAMEGMMQHAYGRYEAVAFGADETNTLSGEGVDNWGGLSLTMVDALDTLALMGMRAEFDRAVDWLHQHYREAHSKNLSVNTFESTIRILGGDVPRLIHSNLGESDHIFNHRGSIVWGIARKRLTSAQRAMLAEMAEDIGLRLVKAFYPHANNRERKTPHLPYSDINLATGGGALLAGYVSLSEANVGLDLRAATLVTGNPVFAEAAANVRVLLRTHYNVDAGGLLPVLLPLVPQGMDDFKDIPGNKLGLGARGDSYYEYLLKEWILGGKSDSSLLRSWQNSMYKIYHNVNSHAEVDGVGQDRIADFELYRSVPKMDHLTCFLPGTLALDYIVRKDYNEYG</sequence>
<evidence type="ECO:0000313" key="10">
    <source>
        <dbReference type="Proteomes" id="UP000574390"/>
    </source>
</evidence>
<evidence type="ECO:0000256" key="2">
    <source>
        <dbReference type="ARBA" id="ARBA00004922"/>
    </source>
</evidence>
<dbReference type="InterPro" id="IPR012341">
    <property type="entry name" value="6hp_glycosidase-like_sf"/>
</dbReference>
<feature type="region of interest" description="Disordered" evidence="7">
    <location>
        <begin position="42"/>
        <end position="74"/>
    </location>
</feature>
<evidence type="ECO:0000256" key="7">
    <source>
        <dbReference type="SAM" id="MobiDB-lite"/>
    </source>
</evidence>
<dbReference type="Proteomes" id="UP000574390">
    <property type="component" value="Unassembled WGS sequence"/>
</dbReference>